<proteinExistence type="predicted"/>
<evidence type="ECO:0000259" key="3">
    <source>
        <dbReference type="Pfam" id="PF04909"/>
    </source>
</evidence>
<name>A0A2S2DPD7_9BURK</name>
<sequence length="333" mass="35452">MRRLSITTGAIFCAATAAFVSVSAPAPARAGEGPAQLRPAADHHQHLFSPAAAAWMSSSTALAPVDADALVAQLDAAGVGRAAVLSAAYAYGLPARAIDHEYARVRAENDWVAAQAARHPDRLVALCSFNPLKDYALLELGRCATSPGFGRGIKLDFAASDVQLDEPGHVERLRQVFRAANARGMAIVMDVRASRALGRPYGAAQARVLLEQVLPSAPDVPVQVSYLAGNGPGFGDTPAREALAVLAEAAARGDPRMRQVWFDVAAVVQADLPADEARRLVRRLRQLGLDRVLYGSDPRGDSEAPDGWEAFLRLPLKDAETARVARNVVPYLR</sequence>
<dbReference type="GO" id="GO:0016831">
    <property type="term" value="F:carboxy-lyase activity"/>
    <property type="evidence" value="ECO:0007669"/>
    <property type="project" value="InterPro"/>
</dbReference>
<feature type="domain" description="Amidohydrolase-related" evidence="3">
    <location>
        <begin position="42"/>
        <end position="324"/>
    </location>
</feature>
<evidence type="ECO:0000313" key="5">
    <source>
        <dbReference type="Proteomes" id="UP000245820"/>
    </source>
</evidence>
<dbReference type="InterPro" id="IPR006680">
    <property type="entry name" value="Amidohydro-rel"/>
</dbReference>
<feature type="signal peptide" evidence="2">
    <location>
        <begin position="1"/>
        <end position="30"/>
    </location>
</feature>
<dbReference type="RefSeq" id="WP_109347531.1">
    <property type="nucleotide sequence ID" value="NZ_CP029343.1"/>
</dbReference>
<dbReference type="GO" id="GO:0005737">
    <property type="term" value="C:cytoplasm"/>
    <property type="evidence" value="ECO:0007669"/>
    <property type="project" value="TreeGrafter"/>
</dbReference>
<accession>A0A2S2DPD7</accession>
<dbReference type="GO" id="GO:0016787">
    <property type="term" value="F:hydrolase activity"/>
    <property type="evidence" value="ECO:0007669"/>
    <property type="project" value="InterPro"/>
</dbReference>
<reference evidence="4 5" key="1">
    <citation type="submission" date="2018-05" db="EMBL/GenBank/DDBJ databases">
        <title>Complete genome sequence of Massilia oculi sp. nov. CCUG 43427T (=DSM 26321T), the type strain of M. oculi, and comparison with genome sequences of other Massilia strains.</title>
        <authorList>
            <person name="Zhu B."/>
        </authorList>
    </citation>
    <scope>NUCLEOTIDE SEQUENCE [LARGE SCALE GENOMIC DNA]</scope>
    <source>
        <strain evidence="4 5">CCUG 43427</strain>
    </source>
</reference>
<dbReference type="SUPFAM" id="SSF51556">
    <property type="entry name" value="Metallo-dependent hydrolases"/>
    <property type="match status" value="1"/>
</dbReference>
<keyword evidence="1" id="KW-0456">Lyase</keyword>
<keyword evidence="5" id="KW-1185">Reference proteome</keyword>
<dbReference type="PANTHER" id="PTHR21240">
    <property type="entry name" value="2-AMINO-3-CARBOXYLMUCONATE-6-SEMIALDEHYDE DECARBOXYLASE"/>
    <property type="match status" value="1"/>
</dbReference>
<gene>
    <name evidence="4" type="ORF">DIR46_24300</name>
</gene>
<dbReference type="GO" id="GO:0019748">
    <property type="term" value="P:secondary metabolic process"/>
    <property type="evidence" value="ECO:0007669"/>
    <property type="project" value="TreeGrafter"/>
</dbReference>
<dbReference type="InterPro" id="IPR032466">
    <property type="entry name" value="Metal_Hydrolase"/>
</dbReference>
<protein>
    <recommendedName>
        <fullName evidence="3">Amidohydrolase-related domain-containing protein</fullName>
    </recommendedName>
</protein>
<dbReference type="Gene3D" id="3.20.20.140">
    <property type="entry name" value="Metal-dependent hydrolases"/>
    <property type="match status" value="1"/>
</dbReference>
<evidence type="ECO:0000313" key="4">
    <source>
        <dbReference type="EMBL" id="AWL07240.1"/>
    </source>
</evidence>
<evidence type="ECO:0000256" key="1">
    <source>
        <dbReference type="ARBA" id="ARBA00023239"/>
    </source>
</evidence>
<dbReference type="PANTHER" id="PTHR21240:SF28">
    <property type="entry name" value="ISO-OROTATE DECARBOXYLASE (EUROFUNG)"/>
    <property type="match status" value="1"/>
</dbReference>
<keyword evidence="2" id="KW-0732">Signal</keyword>
<evidence type="ECO:0000256" key="2">
    <source>
        <dbReference type="SAM" id="SignalP"/>
    </source>
</evidence>
<dbReference type="Pfam" id="PF04909">
    <property type="entry name" value="Amidohydro_2"/>
    <property type="match status" value="1"/>
</dbReference>
<dbReference type="InterPro" id="IPR032465">
    <property type="entry name" value="ACMSD"/>
</dbReference>
<dbReference type="EMBL" id="CP029343">
    <property type="protein sequence ID" value="AWL07240.1"/>
    <property type="molecule type" value="Genomic_DNA"/>
</dbReference>
<dbReference type="Proteomes" id="UP000245820">
    <property type="component" value="Chromosome"/>
</dbReference>
<dbReference type="OrthoDB" id="9771932at2"/>
<feature type="chain" id="PRO_5015496500" description="Amidohydrolase-related domain-containing protein" evidence="2">
    <location>
        <begin position="31"/>
        <end position="333"/>
    </location>
</feature>
<dbReference type="KEGG" id="mtim:DIR46_24300"/>
<organism evidence="4 5">
    <name type="scientific">Massilia oculi</name>
    <dbReference type="NCBI Taxonomy" id="945844"/>
    <lineage>
        <taxon>Bacteria</taxon>
        <taxon>Pseudomonadati</taxon>
        <taxon>Pseudomonadota</taxon>
        <taxon>Betaproteobacteria</taxon>
        <taxon>Burkholderiales</taxon>
        <taxon>Oxalobacteraceae</taxon>
        <taxon>Telluria group</taxon>
        <taxon>Massilia</taxon>
    </lineage>
</organism>
<dbReference type="AlphaFoldDB" id="A0A2S2DPD7"/>